<dbReference type="PANTHER" id="PTHR23502">
    <property type="entry name" value="MAJOR FACILITATOR SUPERFAMILY"/>
    <property type="match status" value="1"/>
</dbReference>
<feature type="transmembrane region" description="Helical" evidence="8">
    <location>
        <begin position="351"/>
        <end position="377"/>
    </location>
</feature>
<dbReference type="Pfam" id="PF07690">
    <property type="entry name" value="MFS_1"/>
    <property type="match status" value="1"/>
</dbReference>
<keyword evidence="8" id="KW-0997">Cell inner membrane</keyword>
<feature type="domain" description="Major facilitator superfamily (MFS) profile" evidence="9">
    <location>
        <begin position="20"/>
        <end position="407"/>
    </location>
</feature>
<evidence type="ECO:0000256" key="7">
    <source>
        <dbReference type="ARBA" id="ARBA00023136"/>
    </source>
</evidence>
<evidence type="ECO:0000256" key="6">
    <source>
        <dbReference type="ARBA" id="ARBA00022989"/>
    </source>
</evidence>
<dbReference type="InterPro" id="IPR004812">
    <property type="entry name" value="Efflux_drug-R_Bcr/CmlA"/>
</dbReference>
<dbReference type="InterPro" id="IPR011701">
    <property type="entry name" value="MFS"/>
</dbReference>
<feature type="transmembrane region" description="Helical" evidence="8">
    <location>
        <begin position="319"/>
        <end position="339"/>
    </location>
</feature>
<dbReference type="PROSITE" id="PS50850">
    <property type="entry name" value="MFS"/>
    <property type="match status" value="1"/>
</dbReference>
<feature type="transmembrane region" description="Helical" evidence="8">
    <location>
        <begin position="59"/>
        <end position="75"/>
    </location>
</feature>
<dbReference type="Gene3D" id="1.20.1720.10">
    <property type="entry name" value="Multidrug resistance protein D"/>
    <property type="match status" value="1"/>
</dbReference>
<keyword evidence="3 8" id="KW-0813">Transport</keyword>
<name>A0A8J6IRZ5_9ALTE</name>
<organism evidence="10 11">
    <name type="scientific">Neptunicella marina</name>
    <dbReference type="NCBI Taxonomy" id="2125989"/>
    <lineage>
        <taxon>Bacteria</taxon>
        <taxon>Pseudomonadati</taxon>
        <taxon>Pseudomonadota</taxon>
        <taxon>Gammaproteobacteria</taxon>
        <taxon>Alteromonadales</taxon>
        <taxon>Alteromonadaceae</taxon>
        <taxon>Neptunicella</taxon>
    </lineage>
</organism>
<feature type="transmembrane region" description="Helical" evidence="8">
    <location>
        <begin position="112"/>
        <end position="133"/>
    </location>
</feature>
<evidence type="ECO:0000256" key="1">
    <source>
        <dbReference type="ARBA" id="ARBA00004651"/>
    </source>
</evidence>
<accession>A0A8J6IRZ5</accession>
<comment type="caution">
    <text evidence="10">The sequence shown here is derived from an EMBL/GenBank/DDBJ whole genome shotgun (WGS) entry which is preliminary data.</text>
</comment>
<feature type="transmembrane region" description="Helical" evidence="8">
    <location>
        <begin position="173"/>
        <end position="193"/>
    </location>
</feature>
<keyword evidence="11" id="KW-1185">Reference proteome</keyword>
<dbReference type="SUPFAM" id="SSF103473">
    <property type="entry name" value="MFS general substrate transporter"/>
    <property type="match status" value="1"/>
</dbReference>
<dbReference type="NCBIfam" id="TIGR00710">
    <property type="entry name" value="efflux_Bcr_CflA"/>
    <property type="match status" value="1"/>
</dbReference>
<evidence type="ECO:0000259" key="9">
    <source>
        <dbReference type="PROSITE" id="PS50850"/>
    </source>
</evidence>
<gene>
    <name evidence="10" type="ORF">H8B19_00395</name>
</gene>
<feature type="transmembrane region" description="Helical" evidence="8">
    <location>
        <begin position="20"/>
        <end position="39"/>
    </location>
</feature>
<dbReference type="GO" id="GO:0042910">
    <property type="term" value="F:xenobiotic transmembrane transporter activity"/>
    <property type="evidence" value="ECO:0007669"/>
    <property type="project" value="InterPro"/>
</dbReference>
<dbReference type="GO" id="GO:0005886">
    <property type="term" value="C:plasma membrane"/>
    <property type="evidence" value="ECO:0007669"/>
    <property type="project" value="UniProtKB-SubCell"/>
</dbReference>
<feature type="transmembrane region" description="Helical" evidence="8">
    <location>
        <begin position="263"/>
        <end position="281"/>
    </location>
</feature>
<dbReference type="EMBL" id="JACNEP010000001">
    <property type="protein sequence ID" value="MBC3764323.1"/>
    <property type="molecule type" value="Genomic_DNA"/>
</dbReference>
<comment type="similarity">
    <text evidence="2 8">Belongs to the major facilitator superfamily. Bcr/CmlA family.</text>
</comment>
<proteinExistence type="inferred from homology"/>
<keyword evidence="4" id="KW-1003">Cell membrane</keyword>
<evidence type="ECO:0000313" key="11">
    <source>
        <dbReference type="Proteomes" id="UP000601768"/>
    </source>
</evidence>
<keyword evidence="5 8" id="KW-0812">Transmembrane</keyword>
<dbReference type="GO" id="GO:1990961">
    <property type="term" value="P:xenobiotic detoxification by transmembrane export across the plasma membrane"/>
    <property type="evidence" value="ECO:0007669"/>
    <property type="project" value="InterPro"/>
</dbReference>
<evidence type="ECO:0000313" key="10">
    <source>
        <dbReference type="EMBL" id="MBC3764323.1"/>
    </source>
</evidence>
<reference evidence="10" key="2">
    <citation type="submission" date="2020-08" db="EMBL/GenBank/DDBJ databases">
        <authorList>
            <person name="Lai Q."/>
        </authorList>
    </citation>
    <scope>NUCLEOTIDE SEQUENCE</scope>
    <source>
        <strain evidence="10">S27-2</strain>
    </source>
</reference>
<evidence type="ECO:0000256" key="5">
    <source>
        <dbReference type="ARBA" id="ARBA00022692"/>
    </source>
</evidence>
<protein>
    <recommendedName>
        <fullName evidence="8">Bcr/CflA family efflux transporter</fullName>
    </recommendedName>
</protein>
<dbReference type="CDD" id="cd17320">
    <property type="entry name" value="MFS_MdfA_MDR_like"/>
    <property type="match status" value="1"/>
</dbReference>
<reference evidence="10" key="1">
    <citation type="journal article" date="2018" name="Int. J. Syst. Evol. Microbiol.">
        <title>Neptunicella marina gen. nov., sp. nov., isolated from surface seawater.</title>
        <authorList>
            <person name="Liu X."/>
            <person name="Lai Q."/>
            <person name="Du Y."/>
            <person name="Zhang X."/>
            <person name="Liu Z."/>
            <person name="Sun F."/>
            <person name="Shao Z."/>
        </authorList>
    </citation>
    <scope>NUCLEOTIDE SEQUENCE</scope>
    <source>
        <strain evidence="10">S27-2</strain>
    </source>
</reference>
<evidence type="ECO:0000256" key="8">
    <source>
        <dbReference type="RuleBase" id="RU365088"/>
    </source>
</evidence>
<keyword evidence="7 8" id="KW-0472">Membrane</keyword>
<feature type="transmembrane region" description="Helical" evidence="8">
    <location>
        <begin position="145"/>
        <end position="167"/>
    </location>
</feature>
<feature type="transmembrane region" description="Helical" evidence="8">
    <location>
        <begin position="293"/>
        <end position="313"/>
    </location>
</feature>
<dbReference type="AlphaFoldDB" id="A0A8J6IRZ5"/>
<comment type="subcellular location">
    <subcellularLocation>
        <location evidence="8">Cell inner membrane</location>
        <topology evidence="8">Multi-pass membrane protein</topology>
    </subcellularLocation>
    <subcellularLocation>
        <location evidence="1">Cell membrane</location>
        <topology evidence="1">Multi-pass membrane protein</topology>
    </subcellularLocation>
</comment>
<feature type="transmembrane region" description="Helical" evidence="8">
    <location>
        <begin position="87"/>
        <end position="106"/>
    </location>
</feature>
<feature type="transmembrane region" description="Helical" evidence="8">
    <location>
        <begin position="223"/>
        <end position="243"/>
    </location>
</feature>
<evidence type="ECO:0000256" key="3">
    <source>
        <dbReference type="ARBA" id="ARBA00022448"/>
    </source>
</evidence>
<keyword evidence="6 8" id="KW-1133">Transmembrane helix</keyword>
<dbReference type="InterPro" id="IPR036259">
    <property type="entry name" value="MFS_trans_sf"/>
</dbReference>
<dbReference type="InterPro" id="IPR020846">
    <property type="entry name" value="MFS_dom"/>
</dbReference>
<evidence type="ECO:0000256" key="2">
    <source>
        <dbReference type="ARBA" id="ARBA00006236"/>
    </source>
</evidence>
<evidence type="ECO:0000256" key="4">
    <source>
        <dbReference type="ARBA" id="ARBA00022475"/>
    </source>
</evidence>
<dbReference type="Proteomes" id="UP000601768">
    <property type="component" value="Unassembled WGS sequence"/>
</dbReference>
<dbReference type="PANTHER" id="PTHR23502:SF132">
    <property type="entry name" value="POLYAMINE TRANSPORTER 2-RELATED"/>
    <property type="match status" value="1"/>
</dbReference>
<sequence>MPPIQSSLTPQENKMSLPEFIALMAFMTSLVALSIDAMLPALDLIGQALNSPEPQQTHLIVSLFFFGMALGQLYYGPYSDTKGRRRAVLSGLFIYLLGTVICLMSQDLNWLLFGRVVQAFGVSGPRVATLALIRDQYQGEAMARVMSFIMMVFILVPMIAPVVGQAVLEFFHWRHIFTLFLLITVTLGFWFFVRQPETLPPERRRIFSWSDLAKSSKYILTHFEVMGFTVAMGIIFGAFLAYISTSQTIFQSIYQTGDLFPAYFALLAFSVGFASFANGMLVMRHGMLKLSKLAMVGLFVGSIILLVLCVNTAGKPPLWQLLCLLFPMYFCVGILFGNLNSLAMQPLGDMAGLGAAIIGSLSSLLSVPVAIFIGQFVETGVTAIAMGFVGMSLLAYILVTLASKQRTSM</sequence>
<feature type="transmembrane region" description="Helical" evidence="8">
    <location>
        <begin position="383"/>
        <end position="402"/>
    </location>
</feature>